<accession>A0AAD8ZLZ4</accession>
<keyword evidence="5" id="KW-0175">Coiled coil</keyword>
<dbReference type="InterPro" id="IPR003618">
    <property type="entry name" value="TFIIS_cen_dom"/>
</dbReference>
<feature type="region of interest" description="Disordered" evidence="6">
    <location>
        <begin position="447"/>
        <end position="470"/>
    </location>
</feature>
<dbReference type="PROSITE" id="PS01359">
    <property type="entry name" value="ZF_PHD_1"/>
    <property type="match status" value="1"/>
</dbReference>
<evidence type="ECO:0000256" key="3">
    <source>
        <dbReference type="ARBA" id="ARBA00022833"/>
    </source>
</evidence>
<dbReference type="EMBL" id="JAROKS010000008">
    <property type="protein sequence ID" value="KAK1801853.1"/>
    <property type="molecule type" value="Genomic_DNA"/>
</dbReference>
<feature type="region of interest" description="Disordered" evidence="6">
    <location>
        <begin position="121"/>
        <end position="263"/>
    </location>
</feature>
<feature type="compositionally biased region" description="Basic and acidic residues" evidence="6">
    <location>
        <begin position="246"/>
        <end position="257"/>
    </location>
</feature>
<dbReference type="InterPro" id="IPR036575">
    <property type="entry name" value="TFIIS_cen_dom_sf"/>
</dbReference>
<keyword evidence="1" id="KW-0479">Metal-binding</keyword>
<dbReference type="PANTHER" id="PTHR11477:SF13">
    <property type="entry name" value="DEATH-INDUCER OBLITERATOR 1"/>
    <property type="match status" value="1"/>
</dbReference>
<name>A0AAD8ZLZ4_9TELE</name>
<feature type="domain" description="PHD-type" evidence="7">
    <location>
        <begin position="269"/>
        <end position="323"/>
    </location>
</feature>
<dbReference type="InterPro" id="IPR001965">
    <property type="entry name" value="Znf_PHD"/>
</dbReference>
<dbReference type="Gene3D" id="3.30.40.10">
    <property type="entry name" value="Zinc/RING finger domain, C3HC4 (zinc finger)"/>
    <property type="match status" value="1"/>
</dbReference>
<organism evidence="9 10">
    <name type="scientific">Electrophorus voltai</name>
    <dbReference type="NCBI Taxonomy" id="2609070"/>
    <lineage>
        <taxon>Eukaryota</taxon>
        <taxon>Metazoa</taxon>
        <taxon>Chordata</taxon>
        <taxon>Craniata</taxon>
        <taxon>Vertebrata</taxon>
        <taxon>Euteleostomi</taxon>
        <taxon>Actinopterygii</taxon>
        <taxon>Neopterygii</taxon>
        <taxon>Teleostei</taxon>
        <taxon>Ostariophysi</taxon>
        <taxon>Gymnotiformes</taxon>
        <taxon>Gymnotoidei</taxon>
        <taxon>Gymnotidae</taxon>
        <taxon>Electrophorus</taxon>
    </lineage>
</organism>
<feature type="compositionally biased region" description="Polar residues" evidence="6">
    <location>
        <begin position="1"/>
        <end position="21"/>
    </location>
</feature>
<feature type="compositionally biased region" description="Low complexity" evidence="6">
    <location>
        <begin position="693"/>
        <end position="712"/>
    </location>
</feature>
<feature type="compositionally biased region" description="Basic and acidic residues" evidence="6">
    <location>
        <begin position="570"/>
        <end position="582"/>
    </location>
</feature>
<dbReference type="GO" id="GO:0005634">
    <property type="term" value="C:nucleus"/>
    <property type="evidence" value="ECO:0007669"/>
    <property type="project" value="TreeGrafter"/>
</dbReference>
<evidence type="ECO:0000256" key="1">
    <source>
        <dbReference type="ARBA" id="ARBA00022723"/>
    </source>
</evidence>
<keyword evidence="10" id="KW-1185">Reference proteome</keyword>
<feature type="region of interest" description="Disordered" evidence="6">
    <location>
        <begin position="894"/>
        <end position="917"/>
    </location>
</feature>
<feature type="compositionally biased region" description="Basic and acidic residues" evidence="6">
    <location>
        <begin position="183"/>
        <end position="201"/>
    </location>
</feature>
<feature type="compositionally biased region" description="Polar residues" evidence="6">
    <location>
        <begin position="535"/>
        <end position="548"/>
    </location>
</feature>
<evidence type="ECO:0000313" key="9">
    <source>
        <dbReference type="EMBL" id="KAK1801853.1"/>
    </source>
</evidence>
<keyword evidence="2 4" id="KW-0863">Zinc-finger</keyword>
<evidence type="ECO:0000259" key="7">
    <source>
        <dbReference type="PROSITE" id="PS50016"/>
    </source>
</evidence>
<feature type="compositionally biased region" description="Basic and acidic residues" evidence="6">
    <location>
        <begin position="151"/>
        <end position="167"/>
    </location>
</feature>
<gene>
    <name evidence="9" type="ORF">P4O66_022202</name>
</gene>
<feature type="region of interest" description="Disordered" evidence="6">
    <location>
        <begin position="1155"/>
        <end position="1182"/>
    </location>
</feature>
<keyword evidence="3" id="KW-0862">Zinc</keyword>
<dbReference type="GO" id="GO:0097190">
    <property type="term" value="P:apoptotic signaling pathway"/>
    <property type="evidence" value="ECO:0007669"/>
    <property type="project" value="InterPro"/>
</dbReference>
<evidence type="ECO:0000256" key="6">
    <source>
        <dbReference type="SAM" id="MobiDB-lite"/>
    </source>
</evidence>
<comment type="caution">
    <text evidence="9">The sequence shown here is derived from an EMBL/GenBank/DDBJ whole genome shotgun (WGS) entry which is preliminary data.</text>
</comment>
<dbReference type="Pfam" id="PF00628">
    <property type="entry name" value="PHD"/>
    <property type="match status" value="1"/>
</dbReference>
<dbReference type="SUPFAM" id="SSF57903">
    <property type="entry name" value="FYVE/PHD zinc finger"/>
    <property type="match status" value="1"/>
</dbReference>
<dbReference type="Proteomes" id="UP001239994">
    <property type="component" value="Unassembled WGS sequence"/>
</dbReference>
<proteinExistence type="predicted"/>
<dbReference type="GO" id="GO:0008270">
    <property type="term" value="F:zinc ion binding"/>
    <property type="evidence" value="ECO:0007669"/>
    <property type="project" value="UniProtKB-KW"/>
</dbReference>
<dbReference type="InterPro" id="IPR011011">
    <property type="entry name" value="Znf_FYVE_PHD"/>
</dbReference>
<feature type="compositionally biased region" description="Basic and acidic residues" evidence="6">
    <location>
        <begin position="604"/>
        <end position="613"/>
    </location>
</feature>
<dbReference type="InterPro" id="IPR033082">
    <property type="entry name" value="DIDO1_PHD"/>
</dbReference>
<dbReference type="InterPro" id="IPR013083">
    <property type="entry name" value="Znf_RING/FYVE/PHD"/>
</dbReference>
<dbReference type="CDD" id="cd15639">
    <property type="entry name" value="PHD_DIDO1_like"/>
    <property type="match status" value="1"/>
</dbReference>
<dbReference type="Pfam" id="PF07500">
    <property type="entry name" value="TFIIS_M"/>
    <property type="match status" value="1"/>
</dbReference>
<dbReference type="PROSITE" id="PS50016">
    <property type="entry name" value="ZF_PHD_2"/>
    <property type="match status" value="1"/>
</dbReference>
<feature type="compositionally biased region" description="Basic and acidic residues" evidence="6">
    <location>
        <begin position="899"/>
        <end position="908"/>
    </location>
</feature>
<feature type="region of interest" description="Disordered" evidence="6">
    <location>
        <begin position="1"/>
        <end position="86"/>
    </location>
</feature>
<evidence type="ECO:0000259" key="8">
    <source>
        <dbReference type="PROSITE" id="PS51321"/>
    </source>
</evidence>
<dbReference type="GO" id="GO:0006351">
    <property type="term" value="P:DNA-templated transcription"/>
    <property type="evidence" value="ECO:0007669"/>
    <property type="project" value="InterPro"/>
</dbReference>
<feature type="domain" description="TFIIS central" evidence="8">
    <location>
        <begin position="731"/>
        <end position="801"/>
    </location>
</feature>
<evidence type="ECO:0008006" key="11">
    <source>
        <dbReference type="Google" id="ProtNLM"/>
    </source>
</evidence>
<protein>
    <recommendedName>
        <fullName evidence="11">Death-inducer obliterator 1</fullName>
    </recommendedName>
</protein>
<dbReference type="Gene3D" id="1.10.472.30">
    <property type="entry name" value="Transcription elongation factor S-II, central domain"/>
    <property type="match status" value="1"/>
</dbReference>
<dbReference type="Pfam" id="PF07744">
    <property type="entry name" value="SPOC"/>
    <property type="match status" value="1"/>
</dbReference>
<dbReference type="InterPro" id="IPR019787">
    <property type="entry name" value="Znf_PHD-finger"/>
</dbReference>
<evidence type="ECO:0000256" key="5">
    <source>
        <dbReference type="SAM" id="Coils"/>
    </source>
</evidence>
<dbReference type="InterPro" id="IPR019786">
    <property type="entry name" value="Zinc_finger_PHD-type_CS"/>
</dbReference>
<feature type="compositionally biased region" description="Low complexity" evidence="6">
    <location>
        <begin position="1160"/>
        <end position="1182"/>
    </location>
</feature>
<dbReference type="SMART" id="SM00510">
    <property type="entry name" value="TFS2M"/>
    <property type="match status" value="1"/>
</dbReference>
<feature type="compositionally biased region" description="Basic residues" evidence="6">
    <location>
        <begin position="52"/>
        <end position="67"/>
    </location>
</feature>
<sequence>MEENVDQQQMLVTDASTQGASKTWGFRRSTIARREFMEEIGSLDASSVTSRRSTRSGRGRGRGRGRGKQVCDTSTTPAPKRVRGGRKAGLVDLAQALSPNPVGVGVPSALGAADCIEAEVNPQGGDDTLPQLATSDAEAPVSDQAEDSDELTLRELQERARKQRGLEEVDGGAAARADTVNSVKEDTEEKPEQNHQLRSEENLVSEEQTPRKDQMAAVPSHHAQGAALRSGQGTVGGSRSENQVAQEEKQEKETKEALDDDNGEEDPNALYCICRQRHNNRFMICCDRCQEWFHGDCVGITSARGRLLEENGEDYICPSCSPCQSPADAMKQPAFPSVAASPSSESLPPGLAAGDRLCQDEGIKGKIRKTSHHSTKRKIKIFQSVEIVAAMSEDEKRRPPPQEEGLIGKSAAIPKCIGPGCANHALPESVYCGHQCIIRHAAMTMQSLSEPRAQPEVQATKPAAPKPLPKIQKSFLEKLFRRKPVVKPAQEDDAGGGGGDDRSEESAGTVEKAEPITSPLSSDPGRQATGAEPSSAITSSVFYQSSPPVQEADPRVATMETWPSQGEQEEALKETPWEENAPRLHFKNVNKEGFHSCKYPTAPVKEEDAESKADMQQVSCESQPPDPSVPSEDSATQKNAEKTVITAPPPRKPGSNPLPSRAKKTMPGSPRLASLRQLIEAPQVSKKPDQSKPVPTAAEEPGPAPELRVLPVTPAPVPPSRPLQVHPNMQMRQNIRRSLTDTLLKRANESDDLDLVENDAERLAVNIEREMFNLYYTTDNKYKNKYRSLLLSLKDPKNKEISDRPLPLKEGSPPAGENVEELFLGCEDRAVETESITPSGEEKVCLSQVRHGQTRKVNTAVPDIISSVLQDTTSEHRAHLFDLKCRICTGQISADEDPEPKKFKKEETKDENDEQTPCVVRTLSKPGAVTSPGEESFIMESPASPVAEEPGADTASTDYSPLVIPAVSIVSITRRDPRTAPRSAPPPFDALTPAPAQILAAQNLPPMPTEKETVEETRAAETLPLAPPPPMPKSILMKPSSGVAKFYHTSTSVTSRKRFGVVSNICNNIKDLYLIPLCAKESIPSVLLPLEGPGLEQNRPNLLIGLAICQKLKRLGTLPPEIDEKRQRIQLDTQVVTPLIKPAVLDIKQDESEPYDPYVPISSTPPGSPPASSSCPSNPLSRPVPTALSNILSVVNLPATNSAAMTKAPSSSAPSDACASSSTTPLQTILNTLFGKKKQGSDVKVNACEQSSLAVPPTIDPIVQQYQQTPKSTVIEKVDLYDNDRPYDPEEEYVPSTAYQNVSPSIPAEMSKPLNTLTAAVIEDDRPYDPEEEYNLTSKTDAANSFNAMKSSEIEPSADTTAKKDDIAYDPEDETVFEEMHTFLSDNKSSMSGHGMASTVSLSEQQKMLEELNKQIEEQKRQLEEQEEALRLQRAAVGVSMAHFSVSDALMSPPPWFGREPEEATEKTLAVPAVNPNRDPRQIRNLRQDAVKHDKVVHPRWIFTAQQKRDRDMIEGYTIKKGQAMPLKMKRTHTEGDADILLSVLPGVVTATEKTECQGREIGVTTEAPHQDTGIGETGTQQDHTQLAVGNLLSLRVTSPIKDPGHHQGRALSWHRMTLNRHK</sequence>
<feature type="non-terminal residue" evidence="9">
    <location>
        <position position="1"/>
    </location>
</feature>
<dbReference type="InterPro" id="IPR012921">
    <property type="entry name" value="SPOC_C"/>
</dbReference>
<reference evidence="9" key="1">
    <citation type="submission" date="2023-03" db="EMBL/GenBank/DDBJ databases">
        <title>Electrophorus voltai genome.</title>
        <authorList>
            <person name="Bian C."/>
        </authorList>
    </citation>
    <scope>NUCLEOTIDE SEQUENCE</scope>
    <source>
        <strain evidence="9">CB-2022</strain>
        <tissue evidence="9">Muscle</tissue>
    </source>
</reference>
<dbReference type="SUPFAM" id="SSF46942">
    <property type="entry name" value="Elongation factor TFIIS domain 2"/>
    <property type="match status" value="1"/>
</dbReference>
<dbReference type="SMART" id="SM00249">
    <property type="entry name" value="PHD"/>
    <property type="match status" value="1"/>
</dbReference>
<dbReference type="PROSITE" id="PS51321">
    <property type="entry name" value="TFIIS_CENTRAL"/>
    <property type="match status" value="1"/>
</dbReference>
<evidence type="ECO:0000256" key="4">
    <source>
        <dbReference type="PROSITE-ProRule" id="PRU00146"/>
    </source>
</evidence>
<dbReference type="PANTHER" id="PTHR11477">
    <property type="entry name" value="TRANSCRIPTION FACTOR S-II ZINC FINGER DOMAIN-CONTAINING PROTEIN"/>
    <property type="match status" value="1"/>
</dbReference>
<evidence type="ECO:0000313" key="10">
    <source>
        <dbReference type="Proteomes" id="UP001239994"/>
    </source>
</evidence>
<evidence type="ECO:0000256" key="2">
    <source>
        <dbReference type="ARBA" id="ARBA00022771"/>
    </source>
</evidence>
<feature type="coiled-coil region" evidence="5">
    <location>
        <begin position="1399"/>
        <end position="1436"/>
    </location>
</feature>
<feature type="region of interest" description="Disordered" evidence="6">
    <location>
        <begin position="482"/>
        <end position="714"/>
    </location>
</feature>